<dbReference type="OrthoDB" id="8059989at2759"/>
<dbReference type="PANTHER" id="PTHR12673:SF159">
    <property type="entry name" value="LD03170P"/>
    <property type="match status" value="1"/>
</dbReference>
<dbReference type="EMBL" id="MSFL01000005">
    <property type="protein sequence ID" value="PWY88352.1"/>
    <property type="molecule type" value="Genomic_DNA"/>
</dbReference>
<feature type="compositionally biased region" description="Basic and acidic residues" evidence="1">
    <location>
        <begin position="16"/>
        <end position="25"/>
    </location>
</feature>
<protein>
    <submittedName>
        <fullName evidence="3">Rho guanyl nucleotide exchange factor</fullName>
    </submittedName>
</protein>
<evidence type="ECO:0000259" key="2">
    <source>
        <dbReference type="PROSITE" id="PS50010"/>
    </source>
</evidence>
<dbReference type="Proteomes" id="UP000247233">
    <property type="component" value="Unassembled WGS sequence"/>
</dbReference>
<dbReference type="GeneID" id="37062387"/>
<dbReference type="STRING" id="1448321.A0A317WST7"/>
<feature type="compositionally biased region" description="Basic residues" evidence="1">
    <location>
        <begin position="765"/>
        <end position="783"/>
    </location>
</feature>
<feature type="compositionally biased region" description="Polar residues" evidence="1">
    <location>
        <begin position="716"/>
        <end position="727"/>
    </location>
</feature>
<sequence>MEESKDIAETPLLVLEKTESEENPTRTHAVPTPVEPVAAFKRWVSSFRPKKNFPLLGPGRYVNGWPEQYLYDKMDYGSELAALHEVQEIDEKQWESLSGHSSHLGTVKTSTLSIASQSAMRSRGTTQSTANHSIRSDVRESLDSIRPTSSFSIDEEAQHRAIKRRRVLRELITTECDYVFGLKALADALFIFSVRPEIYCNVQQIRDTHEDFLAQIRKLTPISNLAGAEFDSLMPQGFHKRLSAIDFGFKAFQNRSLRSRNFRASVESRLKALAAEAKEALQVAREVGNLAKSFAAYKVFCKNYGLLTVDVTLLRQSIPNWRIFDQGIEALSKSVASMERQTQEENKAMSLNDLLIKPVQRLCKYPLLLEELLKWTHIQDDPSAHDGIRQVLETVRAVVCEVNQVTDNPINKALVDKTLVLQTMLDFSASNVIYDIYRQLGPLTLCGVLHVTYQTPKSIENGYMVCIMFGYHLLIAKINDDYRKLLPVACLYVSDMKIDSPRNGEGEYIWRGLCILLKSAPGLQCYECLFSWKTVFQYHDKYYELVLSASSACEEKKWKTEILKSAAASTNMQKTVSAKLKAYSFLTLELIPLTGVAGLTPCLPRRPSMQALATSRAQVDSQNIVIKNTHCPHRYRISGPVGGEIERPKTPISCSAFILTAHRQDRIRLERAISSVYTRDVLPYPGMTLAAGDIIKRHLSLRPGLYRRSSSVSLRTNGTSSVASTGATRVGVNKLTKNNEKQARNVSKTKPASPGQEKGPDLPRHGKVTTIRRSKTWKGKGGHKPTMEVDTTPISKGSKGHESPEYCTMKASTIRRMFNSMSSRRPKRHGRMGLGSGAS</sequence>
<keyword evidence="4" id="KW-1185">Reference proteome</keyword>
<feature type="region of interest" description="Disordered" evidence="1">
    <location>
        <begin position="716"/>
        <end position="804"/>
    </location>
</feature>
<feature type="domain" description="DH" evidence="2">
    <location>
        <begin position="163"/>
        <end position="405"/>
    </location>
</feature>
<dbReference type="AlphaFoldDB" id="A0A317WST7"/>
<dbReference type="InterPro" id="IPR001331">
    <property type="entry name" value="GDS_CDC24_CS"/>
</dbReference>
<feature type="region of interest" description="Disordered" evidence="1">
    <location>
        <begin position="1"/>
        <end position="30"/>
    </location>
</feature>
<dbReference type="RefSeq" id="XP_025401888.1">
    <property type="nucleotide sequence ID" value="XM_025540150.1"/>
</dbReference>
<dbReference type="GO" id="GO:0035556">
    <property type="term" value="P:intracellular signal transduction"/>
    <property type="evidence" value="ECO:0007669"/>
    <property type="project" value="InterPro"/>
</dbReference>
<comment type="caution">
    <text evidence="3">The sequence shown here is derived from an EMBL/GenBank/DDBJ whole genome shotgun (WGS) entry which is preliminary data.</text>
</comment>
<dbReference type="InterPro" id="IPR051092">
    <property type="entry name" value="FYVE_RhoGEF_PH"/>
</dbReference>
<proteinExistence type="predicted"/>
<dbReference type="PROSITE" id="PS50010">
    <property type="entry name" value="DH_2"/>
    <property type="match status" value="1"/>
</dbReference>
<evidence type="ECO:0000313" key="3">
    <source>
        <dbReference type="EMBL" id="PWY88352.1"/>
    </source>
</evidence>
<reference evidence="3 4" key="1">
    <citation type="submission" date="2016-12" db="EMBL/GenBank/DDBJ databases">
        <title>The genomes of Aspergillus section Nigri reveals drivers in fungal speciation.</title>
        <authorList>
            <consortium name="DOE Joint Genome Institute"/>
            <person name="Vesth T.C."/>
            <person name="Nybo J."/>
            <person name="Theobald S."/>
            <person name="Brandl J."/>
            <person name="Frisvad J.C."/>
            <person name="Nielsen K.F."/>
            <person name="Lyhne E.K."/>
            <person name="Kogle M.E."/>
            <person name="Kuo A."/>
            <person name="Riley R."/>
            <person name="Clum A."/>
            <person name="Nolan M."/>
            <person name="Lipzen A."/>
            <person name="Salamov A."/>
            <person name="Henrissat B."/>
            <person name="Wiebenga A."/>
            <person name="De Vries R.P."/>
            <person name="Grigoriev I.V."/>
            <person name="Mortensen U.H."/>
            <person name="Andersen M.R."/>
            <person name="Baker S.E."/>
        </authorList>
    </citation>
    <scope>NUCLEOTIDE SEQUENCE [LARGE SCALE GENOMIC DNA]</scope>
    <source>
        <strain evidence="3 4">CBS 117.55</strain>
    </source>
</reference>
<dbReference type="VEuPathDB" id="FungiDB:BO70DRAFT_310015"/>
<dbReference type="InterPro" id="IPR035899">
    <property type="entry name" value="DBL_dom_sf"/>
</dbReference>
<organism evidence="3 4">
    <name type="scientific">Aspergillus heteromorphus CBS 117.55</name>
    <dbReference type="NCBI Taxonomy" id="1448321"/>
    <lineage>
        <taxon>Eukaryota</taxon>
        <taxon>Fungi</taxon>
        <taxon>Dikarya</taxon>
        <taxon>Ascomycota</taxon>
        <taxon>Pezizomycotina</taxon>
        <taxon>Eurotiomycetes</taxon>
        <taxon>Eurotiomycetidae</taxon>
        <taxon>Eurotiales</taxon>
        <taxon>Aspergillaceae</taxon>
        <taxon>Aspergillus</taxon>
        <taxon>Aspergillus subgen. Circumdati</taxon>
    </lineage>
</organism>
<evidence type="ECO:0000313" key="4">
    <source>
        <dbReference type="Proteomes" id="UP000247233"/>
    </source>
</evidence>
<dbReference type="InterPro" id="IPR000219">
    <property type="entry name" value="DH_dom"/>
</dbReference>
<dbReference type="Pfam" id="PF00621">
    <property type="entry name" value="RhoGEF"/>
    <property type="match status" value="1"/>
</dbReference>
<dbReference type="PANTHER" id="PTHR12673">
    <property type="entry name" value="FACIOGENITAL DYSPLASIA PROTEIN"/>
    <property type="match status" value="1"/>
</dbReference>
<dbReference type="PROSITE" id="PS00741">
    <property type="entry name" value="DH_1"/>
    <property type="match status" value="1"/>
</dbReference>
<feature type="region of interest" description="Disordered" evidence="1">
    <location>
        <begin position="115"/>
        <end position="139"/>
    </location>
</feature>
<feature type="compositionally biased region" description="Polar residues" evidence="1">
    <location>
        <begin position="115"/>
        <end position="133"/>
    </location>
</feature>
<dbReference type="SMART" id="SM00325">
    <property type="entry name" value="RhoGEF"/>
    <property type="match status" value="1"/>
</dbReference>
<dbReference type="GO" id="GO:0005085">
    <property type="term" value="F:guanyl-nucleotide exchange factor activity"/>
    <property type="evidence" value="ECO:0007669"/>
    <property type="project" value="InterPro"/>
</dbReference>
<dbReference type="Gene3D" id="1.20.900.10">
    <property type="entry name" value="Dbl homology (DH) domain"/>
    <property type="match status" value="1"/>
</dbReference>
<name>A0A317WST7_9EURO</name>
<accession>A0A317WST7</accession>
<feature type="region of interest" description="Disordered" evidence="1">
    <location>
        <begin position="818"/>
        <end position="839"/>
    </location>
</feature>
<dbReference type="SUPFAM" id="SSF48065">
    <property type="entry name" value="DBL homology domain (DH-domain)"/>
    <property type="match status" value="1"/>
</dbReference>
<dbReference type="GO" id="GO:0005737">
    <property type="term" value="C:cytoplasm"/>
    <property type="evidence" value="ECO:0007669"/>
    <property type="project" value="TreeGrafter"/>
</dbReference>
<gene>
    <name evidence="3" type="ORF">BO70DRAFT_310015</name>
</gene>
<evidence type="ECO:0000256" key="1">
    <source>
        <dbReference type="SAM" id="MobiDB-lite"/>
    </source>
</evidence>